<evidence type="ECO:0000256" key="1">
    <source>
        <dbReference type="SAM" id="Phobius"/>
    </source>
</evidence>
<protein>
    <submittedName>
        <fullName evidence="2">Putative Tic20 family protein</fullName>
    </submittedName>
</protein>
<feature type="transmembrane region" description="Helical" evidence="1">
    <location>
        <begin position="48"/>
        <end position="67"/>
    </location>
</feature>
<comment type="caution">
    <text evidence="2">The sequence shown here is derived from an EMBL/GenBank/DDBJ whole genome shotgun (WGS) entry which is preliminary data.</text>
</comment>
<keyword evidence="1" id="KW-0472">Membrane</keyword>
<evidence type="ECO:0000313" key="3">
    <source>
        <dbReference type="Proteomes" id="UP000535415"/>
    </source>
</evidence>
<dbReference type="RefSeq" id="WP_183528901.1">
    <property type="nucleotide sequence ID" value="NZ_JACIJM010000005.1"/>
</dbReference>
<gene>
    <name evidence="2" type="ORF">FHS72_002174</name>
</gene>
<proteinExistence type="predicted"/>
<keyword evidence="3" id="KW-1185">Reference proteome</keyword>
<accession>A0A7W9BL70</accession>
<keyword evidence="1" id="KW-1133">Transmembrane helix</keyword>
<organism evidence="2 3">
    <name type="scientific">Yoonia ponticola</name>
    <dbReference type="NCBI Taxonomy" id="1524255"/>
    <lineage>
        <taxon>Bacteria</taxon>
        <taxon>Pseudomonadati</taxon>
        <taxon>Pseudomonadota</taxon>
        <taxon>Alphaproteobacteria</taxon>
        <taxon>Rhodobacterales</taxon>
        <taxon>Paracoccaceae</taxon>
        <taxon>Yoonia</taxon>
    </lineage>
</organism>
<reference evidence="2 3" key="1">
    <citation type="submission" date="2020-08" db="EMBL/GenBank/DDBJ databases">
        <title>Genomic Encyclopedia of Type Strains, Phase IV (KMG-IV): sequencing the most valuable type-strain genomes for metagenomic binning, comparative biology and taxonomic classification.</title>
        <authorList>
            <person name="Goeker M."/>
        </authorList>
    </citation>
    <scope>NUCLEOTIDE SEQUENCE [LARGE SCALE GENOMIC DNA]</scope>
    <source>
        <strain evidence="2 3">DSM 101064</strain>
    </source>
</reference>
<dbReference type="EMBL" id="JACIJM010000005">
    <property type="protein sequence ID" value="MBB5722548.1"/>
    <property type="molecule type" value="Genomic_DNA"/>
</dbReference>
<feature type="transmembrane region" description="Helical" evidence="1">
    <location>
        <begin position="6"/>
        <end position="28"/>
    </location>
</feature>
<sequence>MIKLLIFFLLLFPVLIGMLLIWALLRWFNGAPPKQSIGGTLPDTIRRIAFVVLVILLFGVTSGFLGAA</sequence>
<keyword evidence="1" id="KW-0812">Transmembrane</keyword>
<dbReference type="AlphaFoldDB" id="A0A7W9BL70"/>
<name>A0A7W9BL70_9RHOB</name>
<evidence type="ECO:0000313" key="2">
    <source>
        <dbReference type="EMBL" id="MBB5722548.1"/>
    </source>
</evidence>
<dbReference type="Proteomes" id="UP000535415">
    <property type="component" value="Unassembled WGS sequence"/>
</dbReference>